<dbReference type="AlphaFoldDB" id="A0A538T4W4"/>
<feature type="transmembrane region" description="Helical" evidence="1">
    <location>
        <begin position="52"/>
        <end position="73"/>
    </location>
</feature>
<proteinExistence type="predicted"/>
<reference evidence="2 3" key="1">
    <citation type="journal article" date="2019" name="Nat. Microbiol.">
        <title>Mediterranean grassland soil C-N compound turnover is dependent on rainfall and depth, and is mediated by genomically divergent microorganisms.</title>
        <authorList>
            <person name="Diamond S."/>
            <person name="Andeer P.F."/>
            <person name="Li Z."/>
            <person name="Crits-Christoph A."/>
            <person name="Burstein D."/>
            <person name="Anantharaman K."/>
            <person name="Lane K.R."/>
            <person name="Thomas B.C."/>
            <person name="Pan C."/>
            <person name="Northen T.R."/>
            <person name="Banfield J.F."/>
        </authorList>
    </citation>
    <scope>NUCLEOTIDE SEQUENCE [LARGE SCALE GENOMIC DNA]</scope>
    <source>
        <strain evidence="2">WS_6</strain>
    </source>
</reference>
<feature type="transmembrane region" description="Helical" evidence="1">
    <location>
        <begin position="20"/>
        <end position="40"/>
    </location>
</feature>
<dbReference type="EMBL" id="VBOW01000031">
    <property type="protein sequence ID" value="TMQ58682.1"/>
    <property type="molecule type" value="Genomic_DNA"/>
</dbReference>
<protein>
    <submittedName>
        <fullName evidence="2">Uncharacterized protein</fullName>
    </submittedName>
</protein>
<gene>
    <name evidence="2" type="ORF">E6K76_07195</name>
</gene>
<evidence type="ECO:0000313" key="2">
    <source>
        <dbReference type="EMBL" id="TMQ58682.1"/>
    </source>
</evidence>
<comment type="caution">
    <text evidence="2">The sequence shown here is derived from an EMBL/GenBank/DDBJ whole genome shotgun (WGS) entry which is preliminary data.</text>
</comment>
<name>A0A538T4W4_UNCEI</name>
<sequence length="133" mass="14585">MARASRPLLPRVHPPALSVVLLATGYLALGLVSLALWQTAPALDTMLGRHHIAGALANLALVLLGMSIVAGPYRRGDRWAHWVQWIPLLAYGVPILCIDGYHVGWRTESTAINAALLAPFVLGLLWDRRNRRI</sequence>
<keyword evidence="1" id="KW-1133">Transmembrane helix</keyword>
<keyword evidence="1" id="KW-0812">Transmembrane</keyword>
<feature type="transmembrane region" description="Helical" evidence="1">
    <location>
        <begin position="85"/>
        <end position="104"/>
    </location>
</feature>
<evidence type="ECO:0000313" key="3">
    <source>
        <dbReference type="Proteomes" id="UP000316852"/>
    </source>
</evidence>
<organism evidence="2 3">
    <name type="scientific">Eiseniibacteriota bacterium</name>
    <dbReference type="NCBI Taxonomy" id="2212470"/>
    <lineage>
        <taxon>Bacteria</taxon>
        <taxon>Candidatus Eiseniibacteriota</taxon>
    </lineage>
</organism>
<accession>A0A538T4W4</accession>
<evidence type="ECO:0000256" key="1">
    <source>
        <dbReference type="SAM" id="Phobius"/>
    </source>
</evidence>
<dbReference type="Proteomes" id="UP000316852">
    <property type="component" value="Unassembled WGS sequence"/>
</dbReference>
<keyword evidence="1" id="KW-0472">Membrane</keyword>